<dbReference type="PROSITE" id="PS00108">
    <property type="entry name" value="PROTEIN_KINASE_ST"/>
    <property type="match status" value="1"/>
</dbReference>
<keyword evidence="6" id="KW-0808">Transferase</keyword>
<dbReference type="PANTHER" id="PTHR24347">
    <property type="entry name" value="SERINE/THREONINE-PROTEIN KINASE"/>
    <property type="match status" value="1"/>
</dbReference>
<dbReference type="SMART" id="SM00220">
    <property type="entry name" value="S_TKc"/>
    <property type="match status" value="1"/>
</dbReference>
<evidence type="ECO:0000256" key="3">
    <source>
        <dbReference type="PROSITE-ProRule" id="PRU10141"/>
    </source>
</evidence>
<name>A0A0M0JQ47_9EUKA</name>
<dbReference type="FunFam" id="1.10.510.10:FF:000571">
    <property type="entry name" value="Maternal embryonic leucine zipper kinase"/>
    <property type="match status" value="1"/>
</dbReference>
<keyword evidence="1 3" id="KW-0547">Nucleotide-binding</keyword>
<dbReference type="PROSITE" id="PS00107">
    <property type="entry name" value="PROTEIN_KINASE_ATP"/>
    <property type="match status" value="1"/>
</dbReference>
<evidence type="ECO:0000259" key="5">
    <source>
        <dbReference type="PROSITE" id="PS50011"/>
    </source>
</evidence>
<dbReference type="OrthoDB" id="40902at2759"/>
<keyword evidence="4" id="KW-0723">Serine/threonine-protein kinase</keyword>
<dbReference type="GO" id="GO:0005524">
    <property type="term" value="F:ATP binding"/>
    <property type="evidence" value="ECO:0007669"/>
    <property type="project" value="UniProtKB-UniRule"/>
</dbReference>
<dbReference type="Proteomes" id="UP000037460">
    <property type="component" value="Unassembled WGS sequence"/>
</dbReference>
<reference evidence="7" key="1">
    <citation type="journal article" date="2015" name="PLoS Genet.">
        <title>Genome Sequence and Transcriptome Analyses of Chrysochromulina tobin: Metabolic Tools for Enhanced Algal Fitness in the Prominent Order Prymnesiales (Haptophyceae).</title>
        <authorList>
            <person name="Hovde B.T."/>
            <person name="Deodato C.R."/>
            <person name="Hunsperger H.M."/>
            <person name="Ryken S.A."/>
            <person name="Yost W."/>
            <person name="Jha R.K."/>
            <person name="Patterson J."/>
            <person name="Monnat R.J. Jr."/>
            <person name="Barlow S.B."/>
            <person name="Starkenburg S.R."/>
            <person name="Cattolico R.A."/>
        </authorList>
    </citation>
    <scope>NUCLEOTIDE SEQUENCE</scope>
    <source>
        <strain evidence="7">CCMP291</strain>
    </source>
</reference>
<proteinExistence type="inferred from homology"/>
<evidence type="ECO:0000313" key="7">
    <source>
        <dbReference type="Proteomes" id="UP000037460"/>
    </source>
</evidence>
<comment type="similarity">
    <text evidence="4">Belongs to the protein kinase superfamily.</text>
</comment>
<dbReference type="InterPro" id="IPR008271">
    <property type="entry name" value="Ser/Thr_kinase_AS"/>
</dbReference>
<evidence type="ECO:0000256" key="1">
    <source>
        <dbReference type="ARBA" id="ARBA00022741"/>
    </source>
</evidence>
<dbReference type="CDD" id="cd05117">
    <property type="entry name" value="STKc_CAMK"/>
    <property type="match status" value="1"/>
</dbReference>
<feature type="domain" description="Protein kinase" evidence="5">
    <location>
        <begin position="21"/>
        <end position="303"/>
    </location>
</feature>
<dbReference type="AlphaFoldDB" id="A0A0M0JQ47"/>
<accession>A0A0M0JQ47</accession>
<dbReference type="InterPro" id="IPR011009">
    <property type="entry name" value="Kinase-like_dom_sf"/>
</dbReference>
<dbReference type="InterPro" id="IPR017441">
    <property type="entry name" value="Protein_kinase_ATP_BS"/>
</dbReference>
<dbReference type="Gene3D" id="1.10.510.10">
    <property type="entry name" value="Transferase(Phosphotransferase) domain 1"/>
    <property type="match status" value="1"/>
</dbReference>
<sequence>MSASEVSDIEKCGWTLAVDGHEPGKELGSGHFAKVRLAQRKSDGFKAAVKIIKKPKDMKKAALVGEEHKILTKVAHPSVVACYEAFETDDRVYLFLELMTGGELFDRIVEQGHFTEDQARETTYELLSALDYMHKQGIAHRDLKPENMLMTTKAADAKVKITDFGLSKFFDEQSALMKTACGTPGYIAPEVLLMKGYDQQCDVWSFGVIVYILLCGFPPFYADNDAQLFERIKKGEYEFLKPYWDPVSDVAKASSSVLATPAEISSSQQSMRKLKGAFLASWVAVAYTGDEAEPEEYVKQYVE</sequence>
<gene>
    <name evidence="6" type="ORF">Ctob_013555</name>
</gene>
<evidence type="ECO:0000256" key="4">
    <source>
        <dbReference type="RuleBase" id="RU000304"/>
    </source>
</evidence>
<evidence type="ECO:0000256" key="2">
    <source>
        <dbReference type="ARBA" id="ARBA00022840"/>
    </source>
</evidence>
<organism evidence="6 7">
    <name type="scientific">Chrysochromulina tobinii</name>
    <dbReference type="NCBI Taxonomy" id="1460289"/>
    <lineage>
        <taxon>Eukaryota</taxon>
        <taxon>Haptista</taxon>
        <taxon>Haptophyta</taxon>
        <taxon>Prymnesiophyceae</taxon>
        <taxon>Prymnesiales</taxon>
        <taxon>Chrysochromulinaceae</taxon>
        <taxon>Chrysochromulina</taxon>
    </lineage>
</organism>
<keyword evidence="2 3" id="KW-0067">ATP-binding</keyword>
<evidence type="ECO:0000313" key="6">
    <source>
        <dbReference type="EMBL" id="KOO28714.1"/>
    </source>
</evidence>
<keyword evidence="7" id="KW-1185">Reference proteome</keyword>
<feature type="binding site" evidence="3">
    <location>
        <position position="54"/>
    </location>
    <ligand>
        <name>ATP</name>
        <dbReference type="ChEBI" id="CHEBI:30616"/>
    </ligand>
</feature>
<dbReference type="Pfam" id="PF00069">
    <property type="entry name" value="Pkinase"/>
    <property type="match status" value="1"/>
</dbReference>
<dbReference type="GO" id="GO:0004674">
    <property type="term" value="F:protein serine/threonine kinase activity"/>
    <property type="evidence" value="ECO:0007669"/>
    <property type="project" value="UniProtKB-KW"/>
</dbReference>
<dbReference type="InterPro" id="IPR000719">
    <property type="entry name" value="Prot_kinase_dom"/>
</dbReference>
<keyword evidence="6" id="KW-0418">Kinase</keyword>
<protein>
    <submittedName>
        <fullName evidence="6">Calcium calmodulin-dependent protein kinase type 1-like protein</fullName>
    </submittedName>
</protein>
<dbReference type="Gene3D" id="3.30.200.20">
    <property type="entry name" value="Phosphorylase Kinase, domain 1"/>
    <property type="match status" value="1"/>
</dbReference>
<dbReference type="EMBL" id="JWZX01002524">
    <property type="protein sequence ID" value="KOO28714.1"/>
    <property type="molecule type" value="Genomic_DNA"/>
</dbReference>
<comment type="caution">
    <text evidence="6">The sequence shown here is derived from an EMBL/GenBank/DDBJ whole genome shotgun (WGS) entry which is preliminary data.</text>
</comment>
<dbReference type="PROSITE" id="PS50011">
    <property type="entry name" value="PROTEIN_KINASE_DOM"/>
    <property type="match status" value="1"/>
</dbReference>
<dbReference type="SUPFAM" id="SSF56112">
    <property type="entry name" value="Protein kinase-like (PK-like)"/>
    <property type="match status" value="1"/>
</dbReference>